<feature type="transmembrane region" description="Helical" evidence="2">
    <location>
        <begin position="51"/>
        <end position="71"/>
    </location>
</feature>
<sequence length="192" mass="22263">MALDRNKSNTNILLCTGEPKHQTLIQRIHFLHIQRSLPLECIYRNKMNSKYLGLLLIFGLLFTLAQCGRLTQRNDDDDSSDNDETVVRSINDDDSDSDEAVVRNIEDADETDDESLREEKRAIHEFLQGEEEASEFLDQSRRLFTSDTKSHMKDAKKKYEENCERLLHPRYCPDLATWPAWNQAWSAATGKK</sequence>
<evidence type="ECO:0000313" key="3">
    <source>
        <dbReference type="EMBL" id="CAF3680032.1"/>
    </source>
</evidence>
<gene>
    <name evidence="3" type="ORF">GRG538_LOCUS26953</name>
</gene>
<organism evidence="3 4">
    <name type="scientific">Rotaria socialis</name>
    <dbReference type="NCBI Taxonomy" id="392032"/>
    <lineage>
        <taxon>Eukaryota</taxon>
        <taxon>Metazoa</taxon>
        <taxon>Spiralia</taxon>
        <taxon>Gnathifera</taxon>
        <taxon>Rotifera</taxon>
        <taxon>Eurotatoria</taxon>
        <taxon>Bdelloidea</taxon>
        <taxon>Philodinida</taxon>
        <taxon>Philodinidae</taxon>
        <taxon>Rotaria</taxon>
    </lineage>
</organism>
<evidence type="ECO:0000256" key="2">
    <source>
        <dbReference type="SAM" id="Phobius"/>
    </source>
</evidence>
<feature type="region of interest" description="Disordered" evidence="1">
    <location>
        <begin position="72"/>
        <end position="99"/>
    </location>
</feature>
<evidence type="ECO:0000313" key="4">
    <source>
        <dbReference type="Proteomes" id="UP000663872"/>
    </source>
</evidence>
<comment type="caution">
    <text evidence="3">The sequence shown here is derived from an EMBL/GenBank/DDBJ whole genome shotgun (WGS) entry which is preliminary data.</text>
</comment>
<keyword evidence="2" id="KW-0472">Membrane</keyword>
<accession>A0A818T809</accession>
<dbReference type="EMBL" id="CAJNYT010004683">
    <property type="protein sequence ID" value="CAF3680032.1"/>
    <property type="molecule type" value="Genomic_DNA"/>
</dbReference>
<evidence type="ECO:0000256" key="1">
    <source>
        <dbReference type="SAM" id="MobiDB-lite"/>
    </source>
</evidence>
<keyword evidence="2" id="KW-0812">Transmembrane</keyword>
<proteinExistence type="predicted"/>
<name>A0A818T809_9BILA</name>
<feature type="compositionally biased region" description="Acidic residues" evidence="1">
    <location>
        <begin position="75"/>
        <end position="84"/>
    </location>
</feature>
<reference evidence="3" key="1">
    <citation type="submission" date="2021-02" db="EMBL/GenBank/DDBJ databases">
        <authorList>
            <person name="Nowell W R."/>
        </authorList>
    </citation>
    <scope>NUCLEOTIDE SEQUENCE</scope>
</reference>
<dbReference type="Proteomes" id="UP000663872">
    <property type="component" value="Unassembled WGS sequence"/>
</dbReference>
<dbReference type="AlphaFoldDB" id="A0A818T809"/>
<keyword evidence="2" id="KW-1133">Transmembrane helix</keyword>
<protein>
    <submittedName>
        <fullName evidence="3">Uncharacterized protein</fullName>
    </submittedName>
</protein>